<keyword evidence="6 7" id="KW-0472">Membrane</keyword>
<keyword evidence="3" id="KW-1003">Cell membrane</keyword>
<dbReference type="GO" id="GO:0005886">
    <property type="term" value="C:plasma membrane"/>
    <property type="evidence" value="ECO:0007669"/>
    <property type="project" value="UniProtKB-SubCell"/>
</dbReference>
<dbReference type="InterPro" id="IPR035906">
    <property type="entry name" value="MetI-like_sf"/>
</dbReference>
<dbReference type="Proteomes" id="UP000291269">
    <property type="component" value="Unassembled WGS sequence"/>
</dbReference>
<feature type="transmembrane region" description="Helical" evidence="7">
    <location>
        <begin position="21"/>
        <end position="46"/>
    </location>
</feature>
<dbReference type="GO" id="GO:0055085">
    <property type="term" value="P:transmembrane transport"/>
    <property type="evidence" value="ECO:0007669"/>
    <property type="project" value="InterPro"/>
</dbReference>
<keyword evidence="10" id="KW-1185">Reference proteome</keyword>
<gene>
    <name evidence="9" type="ORF">ESZ91_01725</name>
</gene>
<feature type="transmembrane region" description="Helical" evidence="7">
    <location>
        <begin position="153"/>
        <end position="172"/>
    </location>
</feature>
<dbReference type="SUPFAM" id="SSF161098">
    <property type="entry name" value="MetI-like"/>
    <property type="match status" value="1"/>
</dbReference>
<evidence type="ECO:0000256" key="3">
    <source>
        <dbReference type="ARBA" id="ARBA00022475"/>
    </source>
</evidence>
<evidence type="ECO:0000313" key="9">
    <source>
        <dbReference type="EMBL" id="RXZ61128.1"/>
    </source>
</evidence>
<comment type="similarity">
    <text evidence="7">Belongs to the binding-protein-dependent transport system permease family.</text>
</comment>
<feature type="transmembrane region" description="Helical" evidence="7">
    <location>
        <begin position="198"/>
        <end position="222"/>
    </location>
</feature>
<comment type="caution">
    <text evidence="9">The sequence shown here is derived from an EMBL/GenBank/DDBJ whole genome shotgun (WGS) entry which is preliminary data.</text>
</comment>
<dbReference type="PROSITE" id="PS50928">
    <property type="entry name" value="ABC_TM1"/>
    <property type="match status" value="1"/>
</dbReference>
<evidence type="ECO:0000256" key="5">
    <source>
        <dbReference type="ARBA" id="ARBA00022989"/>
    </source>
</evidence>
<name>A0A4Q2K8X8_9FIRM</name>
<proteinExistence type="inferred from homology"/>
<dbReference type="PANTHER" id="PTHR43744:SF12">
    <property type="entry name" value="ABC TRANSPORTER PERMEASE PROTEIN MG189-RELATED"/>
    <property type="match status" value="1"/>
</dbReference>
<dbReference type="CDD" id="cd06261">
    <property type="entry name" value="TM_PBP2"/>
    <property type="match status" value="1"/>
</dbReference>
<accession>A0A4Q2K8X8</accession>
<keyword evidence="5 7" id="KW-1133">Transmembrane helix</keyword>
<protein>
    <submittedName>
        <fullName evidence="9">Carbohydrate ABC transporter permease</fullName>
    </submittedName>
</protein>
<dbReference type="EMBL" id="SDOZ01000002">
    <property type="protein sequence ID" value="RXZ61128.1"/>
    <property type="molecule type" value="Genomic_DNA"/>
</dbReference>
<dbReference type="Gene3D" id="1.10.3720.10">
    <property type="entry name" value="MetI-like"/>
    <property type="match status" value="1"/>
</dbReference>
<organism evidence="9 10">
    <name type="scientific">Candidatus Borkfalkia ceftriaxoniphila</name>
    <dbReference type="NCBI Taxonomy" id="2508949"/>
    <lineage>
        <taxon>Bacteria</taxon>
        <taxon>Bacillati</taxon>
        <taxon>Bacillota</taxon>
        <taxon>Clostridia</taxon>
        <taxon>Christensenellales</taxon>
        <taxon>Christensenellaceae</taxon>
        <taxon>Candidatus Borkfalkia</taxon>
    </lineage>
</organism>
<evidence type="ECO:0000313" key="10">
    <source>
        <dbReference type="Proteomes" id="UP000291269"/>
    </source>
</evidence>
<keyword evidence="2 7" id="KW-0813">Transport</keyword>
<feature type="transmembrane region" description="Helical" evidence="7">
    <location>
        <begin position="262"/>
        <end position="280"/>
    </location>
</feature>
<dbReference type="OrthoDB" id="153186at2"/>
<comment type="subcellular location">
    <subcellularLocation>
        <location evidence="1 7">Cell membrane</location>
        <topology evidence="1 7">Multi-pass membrane protein</topology>
    </subcellularLocation>
</comment>
<dbReference type="AlphaFoldDB" id="A0A4Q2K8X8"/>
<reference evidence="9 10" key="1">
    <citation type="journal article" date="2019" name="Gut">
        <title>Antibiotics-induced monodominance of a novel gut bacterial order.</title>
        <authorList>
            <person name="Hildebrand F."/>
            <person name="Moitinho-Silva L."/>
            <person name="Blasche S."/>
            <person name="Jahn M.T."/>
            <person name="Gossmann T.I."/>
            <person name="Heuerta-Cepas J."/>
            <person name="Hercog R."/>
            <person name="Luetge M."/>
            <person name="Bahram M."/>
            <person name="Pryszlak A."/>
            <person name="Alves R.J."/>
            <person name="Waszak S.M."/>
            <person name="Zhu A."/>
            <person name="Ye L."/>
            <person name="Costea P.I."/>
            <person name="Aalvink S."/>
            <person name="Belzer C."/>
            <person name="Forslund S.K."/>
            <person name="Sunagawa S."/>
            <person name="Hentschel U."/>
            <person name="Merten C."/>
            <person name="Patil K.R."/>
            <person name="Benes V."/>
            <person name="Bork P."/>
        </authorList>
    </citation>
    <scope>NUCLEOTIDE SEQUENCE [LARGE SCALE GENOMIC DNA]</scope>
    <source>
        <strain evidence="9 10">HDS1380</strain>
    </source>
</reference>
<feature type="transmembrane region" description="Helical" evidence="7">
    <location>
        <begin position="89"/>
        <end position="108"/>
    </location>
</feature>
<dbReference type="InterPro" id="IPR000515">
    <property type="entry name" value="MetI-like"/>
</dbReference>
<evidence type="ECO:0000256" key="7">
    <source>
        <dbReference type="RuleBase" id="RU363032"/>
    </source>
</evidence>
<feature type="transmembrane region" description="Helical" evidence="7">
    <location>
        <begin position="120"/>
        <end position="141"/>
    </location>
</feature>
<evidence type="ECO:0000259" key="8">
    <source>
        <dbReference type="PROSITE" id="PS50928"/>
    </source>
</evidence>
<dbReference type="Pfam" id="PF00528">
    <property type="entry name" value="BPD_transp_1"/>
    <property type="match status" value="1"/>
</dbReference>
<dbReference type="PANTHER" id="PTHR43744">
    <property type="entry name" value="ABC TRANSPORTER PERMEASE PROTEIN MG189-RELATED-RELATED"/>
    <property type="match status" value="1"/>
</dbReference>
<evidence type="ECO:0000256" key="2">
    <source>
        <dbReference type="ARBA" id="ARBA00022448"/>
    </source>
</evidence>
<evidence type="ECO:0000256" key="6">
    <source>
        <dbReference type="ARBA" id="ARBA00023136"/>
    </source>
</evidence>
<feature type="domain" description="ABC transmembrane type-1" evidence="8">
    <location>
        <begin position="85"/>
        <end position="280"/>
    </location>
</feature>
<sequence>MTEKTLPTSIETKKKFFTKKRICSILITLFCLCMAVFMLFPMYMIYINSFKNFFQFIIDPLSLPKPWTLKNYEYAVESFNYFRLLLNNLVFESVSLFFIVLLGAMAGYTIARRPSRFKRIIYIYIVMGITLPTYTALYPQIRLISDLGLTDTYAGVIVLYVAAGMPMSIFLFNGHFGGASSELEDAAKIDGCSYYRQFFSIFFPLSIATCATLVLVQAVSIWNDTTFTPLVISKDSAKWSLMTQLNTAMGRMIGQGTRWERLYAIAALCMLPMIVLFFFVNRFLIQGVAEGAVKG</sequence>
<evidence type="ECO:0000256" key="4">
    <source>
        <dbReference type="ARBA" id="ARBA00022692"/>
    </source>
</evidence>
<evidence type="ECO:0000256" key="1">
    <source>
        <dbReference type="ARBA" id="ARBA00004651"/>
    </source>
</evidence>
<keyword evidence="4 7" id="KW-0812">Transmembrane</keyword>